<name>A0A557R3V9_9RHOO</name>
<organism evidence="2 3">
    <name type="scientific">Denitromonas halophila</name>
    <dbReference type="NCBI Taxonomy" id="1629404"/>
    <lineage>
        <taxon>Bacteria</taxon>
        <taxon>Pseudomonadati</taxon>
        <taxon>Pseudomonadota</taxon>
        <taxon>Betaproteobacteria</taxon>
        <taxon>Rhodocyclales</taxon>
        <taxon>Zoogloeaceae</taxon>
        <taxon>Denitromonas</taxon>
    </lineage>
</organism>
<evidence type="ECO:0000313" key="2">
    <source>
        <dbReference type="EMBL" id="TVO72961.1"/>
    </source>
</evidence>
<keyword evidence="1" id="KW-0732">Signal</keyword>
<feature type="chain" id="PRO_5021925677" evidence="1">
    <location>
        <begin position="21"/>
        <end position="80"/>
    </location>
</feature>
<dbReference type="AlphaFoldDB" id="A0A557R3V9"/>
<reference evidence="2 3" key="1">
    <citation type="submission" date="2019-07" db="EMBL/GenBank/DDBJ databases">
        <title>The pathways for chlorine oxyanion respiration interact through the shared metabolite chlorate.</title>
        <authorList>
            <person name="Barnum T.P."/>
            <person name="Cheng Y."/>
            <person name="Hill K.A."/>
            <person name="Lucas L.N."/>
            <person name="Carlson H.K."/>
            <person name="Coates J.D."/>
        </authorList>
    </citation>
    <scope>NUCLEOTIDE SEQUENCE [LARGE SCALE GENOMIC DNA]</scope>
    <source>
        <strain evidence="2 3">SFB-1</strain>
    </source>
</reference>
<protein>
    <submittedName>
        <fullName evidence="2">Uncharacterized protein</fullName>
    </submittedName>
</protein>
<sequence>MKIKTALAATLFALSTGAWAFHCPADMKKIDEAMSKNPQLTAEQMEQVKNWRAEGETLHKAGKHQESVDTLAKAMKVLGM</sequence>
<proteinExistence type="predicted"/>
<evidence type="ECO:0000313" key="3">
    <source>
        <dbReference type="Proteomes" id="UP000318349"/>
    </source>
</evidence>
<dbReference type="Proteomes" id="UP000318349">
    <property type="component" value="Unassembled WGS sequence"/>
</dbReference>
<gene>
    <name evidence="2" type="ORF">FHP89_18380</name>
</gene>
<evidence type="ECO:0000256" key="1">
    <source>
        <dbReference type="SAM" id="SignalP"/>
    </source>
</evidence>
<feature type="signal peptide" evidence="1">
    <location>
        <begin position="1"/>
        <end position="20"/>
    </location>
</feature>
<dbReference type="EMBL" id="VMNI01000020">
    <property type="protein sequence ID" value="TVO72961.1"/>
    <property type="molecule type" value="Genomic_DNA"/>
</dbReference>
<accession>A0A557R3V9</accession>
<comment type="caution">
    <text evidence="2">The sequence shown here is derived from an EMBL/GenBank/DDBJ whole genome shotgun (WGS) entry which is preliminary data.</text>
</comment>